<dbReference type="GO" id="GO:0009507">
    <property type="term" value="C:chloroplast"/>
    <property type="evidence" value="ECO:0007669"/>
    <property type="project" value="TreeGrafter"/>
</dbReference>
<dbReference type="PANTHER" id="PTHR14194">
    <property type="entry name" value="NITROGEN METABOLIC REGULATION PROTEIN NMR-RELATED"/>
    <property type="match status" value="1"/>
</dbReference>
<evidence type="ECO:0000259" key="1">
    <source>
        <dbReference type="Pfam" id="PF13460"/>
    </source>
</evidence>
<dbReference type="PANTHER" id="PTHR14194:SF86">
    <property type="entry name" value="OS05G0110300 PROTEIN"/>
    <property type="match status" value="1"/>
</dbReference>
<dbReference type="SUPFAM" id="SSF51735">
    <property type="entry name" value="NAD(P)-binding Rossmann-fold domains"/>
    <property type="match status" value="1"/>
</dbReference>
<name>A0A383VID4_TETOB</name>
<dbReference type="STRING" id="3088.A0A383VID4"/>
<evidence type="ECO:0000313" key="2">
    <source>
        <dbReference type="EMBL" id="SZX64690.1"/>
    </source>
</evidence>
<dbReference type="AlphaFoldDB" id="A0A383VID4"/>
<dbReference type="GO" id="GO:0016491">
    <property type="term" value="F:oxidoreductase activity"/>
    <property type="evidence" value="ECO:0007669"/>
    <property type="project" value="InterPro"/>
</dbReference>
<keyword evidence="3" id="KW-1185">Reference proteome</keyword>
<gene>
    <name evidence="2" type="ORF">BQ4739_LOCUS5184</name>
</gene>
<dbReference type="Pfam" id="PF13460">
    <property type="entry name" value="NAD_binding_10"/>
    <property type="match status" value="1"/>
</dbReference>
<feature type="domain" description="NAD(P)-binding" evidence="1">
    <location>
        <begin position="35"/>
        <end position="265"/>
    </location>
</feature>
<dbReference type="Proteomes" id="UP000256970">
    <property type="component" value="Unassembled WGS sequence"/>
</dbReference>
<dbReference type="CDD" id="cd05243">
    <property type="entry name" value="SDR_a5"/>
    <property type="match status" value="1"/>
</dbReference>
<dbReference type="EMBL" id="FNXT01000443">
    <property type="protein sequence ID" value="SZX64690.1"/>
    <property type="molecule type" value="Genomic_DNA"/>
</dbReference>
<accession>A0A383VID4</accession>
<dbReference type="InterPro" id="IPR016040">
    <property type="entry name" value="NAD(P)-bd_dom"/>
</dbReference>
<dbReference type="Gene3D" id="3.40.50.720">
    <property type="entry name" value="NAD(P)-binding Rossmann-like Domain"/>
    <property type="match status" value="1"/>
</dbReference>
<protein>
    <recommendedName>
        <fullName evidence="1">NAD(P)-binding domain-containing protein</fullName>
    </recommendedName>
</protein>
<sequence>MLARPAHCIAPQRPAAVSRRAVVVRCEKKKVVVSGAGGRTGQLVVKKLLEQKDNFSVIATVRSKGSAGKLTSAGLPESNLVEFDLAAAAAAAGGASNAAAAGLAAALNGADALVIATSGVPQIKYLSLIPVILAKITGKEGVRPEFSWKQGQQPEQIDWLGQKLQIDAAKAAGVKQVVLISSMGGTDPNHPLNKLGDGNILQWKRKAEQYLVSSGVPYTIIHPGGLIDEAGGSRQLLLGVDDKLLENSPRNIPRADVAALAIGCIGLKEALNKSFDAICAPAGQGSFSSDWAGVVGQLGGASCDYSINSQWADAELAAAAAK</sequence>
<proteinExistence type="predicted"/>
<evidence type="ECO:0000313" key="3">
    <source>
        <dbReference type="Proteomes" id="UP000256970"/>
    </source>
</evidence>
<organism evidence="2 3">
    <name type="scientific">Tetradesmus obliquus</name>
    <name type="common">Green alga</name>
    <name type="synonym">Acutodesmus obliquus</name>
    <dbReference type="NCBI Taxonomy" id="3088"/>
    <lineage>
        <taxon>Eukaryota</taxon>
        <taxon>Viridiplantae</taxon>
        <taxon>Chlorophyta</taxon>
        <taxon>core chlorophytes</taxon>
        <taxon>Chlorophyceae</taxon>
        <taxon>CS clade</taxon>
        <taxon>Sphaeropleales</taxon>
        <taxon>Scenedesmaceae</taxon>
        <taxon>Tetradesmus</taxon>
    </lineage>
</organism>
<dbReference type="InterPro" id="IPR036291">
    <property type="entry name" value="NAD(P)-bd_dom_sf"/>
</dbReference>
<reference evidence="2 3" key="1">
    <citation type="submission" date="2016-10" db="EMBL/GenBank/DDBJ databases">
        <authorList>
            <person name="Cai Z."/>
        </authorList>
    </citation>
    <scope>NUCLEOTIDE SEQUENCE [LARGE SCALE GENOMIC DNA]</scope>
</reference>
<dbReference type="InterPro" id="IPR044163">
    <property type="entry name" value="SARED1-like"/>
</dbReference>